<evidence type="ECO:0000313" key="7">
    <source>
        <dbReference type="EMBL" id="MBR1135384.1"/>
    </source>
</evidence>
<keyword evidence="2 5" id="KW-0812">Transmembrane</keyword>
<dbReference type="EMBL" id="JAFCLK010000005">
    <property type="protein sequence ID" value="MBR1135384.1"/>
    <property type="molecule type" value="Genomic_DNA"/>
</dbReference>
<evidence type="ECO:0000256" key="5">
    <source>
        <dbReference type="SAM" id="Phobius"/>
    </source>
</evidence>
<evidence type="ECO:0000256" key="1">
    <source>
        <dbReference type="ARBA" id="ARBA00004370"/>
    </source>
</evidence>
<dbReference type="RefSeq" id="WP_172235388.1">
    <property type="nucleotide sequence ID" value="NZ_JABFDP010000001.1"/>
</dbReference>
<feature type="transmembrane region" description="Helical" evidence="5">
    <location>
        <begin position="6"/>
        <end position="32"/>
    </location>
</feature>
<proteinExistence type="predicted"/>
<dbReference type="Proteomes" id="UP001314635">
    <property type="component" value="Unassembled WGS sequence"/>
</dbReference>
<evidence type="ECO:0000256" key="4">
    <source>
        <dbReference type="ARBA" id="ARBA00023136"/>
    </source>
</evidence>
<feature type="transmembrane region" description="Helical" evidence="5">
    <location>
        <begin position="70"/>
        <end position="88"/>
    </location>
</feature>
<name>A0ABS5G2T3_9BRAD</name>
<dbReference type="InterPro" id="IPR025423">
    <property type="entry name" value="TMEM205-like"/>
</dbReference>
<sequence length="131" mass="13756">MMHAAALLVTALLFGGMTLFAFGFAPFLFSALPADTTRAVIRRAFPHFYLFVIVTAAAAGLTAFAGDELAGGALVAVALTAVLARQILMPAINRATDHGEQRRFARLHGASVVLTLVHIVLSGGVLLRLAQ</sequence>
<reference evidence="8" key="1">
    <citation type="journal article" date="2021" name="ISME J.">
        <title>Evolutionary origin and ecological implication of a unique nif island in free-living Bradyrhizobium lineages.</title>
        <authorList>
            <person name="Tao J."/>
        </authorList>
    </citation>
    <scope>NUCLEOTIDE SEQUENCE [LARGE SCALE GENOMIC DNA]</scope>
    <source>
        <strain evidence="8">SZCCT0094</strain>
    </source>
</reference>
<keyword evidence="4 5" id="KW-0472">Membrane</keyword>
<organism evidence="7 8">
    <name type="scientific">Bradyrhizobium denitrificans</name>
    <dbReference type="NCBI Taxonomy" id="2734912"/>
    <lineage>
        <taxon>Bacteria</taxon>
        <taxon>Pseudomonadati</taxon>
        <taxon>Pseudomonadota</taxon>
        <taxon>Alphaproteobacteria</taxon>
        <taxon>Hyphomicrobiales</taxon>
        <taxon>Nitrobacteraceae</taxon>
        <taxon>Bradyrhizobium</taxon>
    </lineage>
</organism>
<protein>
    <submittedName>
        <fullName evidence="7">DUF4149 domain-containing protein</fullName>
    </submittedName>
</protein>
<dbReference type="Pfam" id="PF13664">
    <property type="entry name" value="DUF4149"/>
    <property type="match status" value="1"/>
</dbReference>
<comment type="subcellular location">
    <subcellularLocation>
        <location evidence="1">Membrane</location>
    </subcellularLocation>
</comment>
<keyword evidence="3 5" id="KW-1133">Transmembrane helix</keyword>
<comment type="caution">
    <text evidence="7">The sequence shown here is derived from an EMBL/GenBank/DDBJ whole genome shotgun (WGS) entry which is preliminary data.</text>
</comment>
<feature type="domain" description="TMEM205-like" evidence="6">
    <location>
        <begin position="8"/>
        <end position="100"/>
    </location>
</feature>
<feature type="transmembrane region" description="Helical" evidence="5">
    <location>
        <begin position="44"/>
        <end position="64"/>
    </location>
</feature>
<accession>A0ABS5G2T3</accession>
<gene>
    <name evidence="7" type="ORF">JQ619_06375</name>
</gene>
<evidence type="ECO:0000313" key="8">
    <source>
        <dbReference type="Proteomes" id="UP001314635"/>
    </source>
</evidence>
<evidence type="ECO:0000256" key="2">
    <source>
        <dbReference type="ARBA" id="ARBA00022692"/>
    </source>
</evidence>
<feature type="transmembrane region" description="Helical" evidence="5">
    <location>
        <begin position="109"/>
        <end position="130"/>
    </location>
</feature>
<evidence type="ECO:0000256" key="3">
    <source>
        <dbReference type="ARBA" id="ARBA00022989"/>
    </source>
</evidence>
<evidence type="ECO:0000259" key="6">
    <source>
        <dbReference type="Pfam" id="PF13664"/>
    </source>
</evidence>
<keyword evidence="8" id="KW-1185">Reference proteome</keyword>